<dbReference type="EMBL" id="UYRV01002995">
    <property type="protein sequence ID" value="VDK49637.1"/>
    <property type="molecule type" value="Genomic_DNA"/>
</dbReference>
<evidence type="ECO:0000313" key="2">
    <source>
        <dbReference type="EMBL" id="VDK49637.1"/>
    </source>
</evidence>
<feature type="region of interest" description="Disordered" evidence="1">
    <location>
        <begin position="51"/>
        <end position="110"/>
    </location>
</feature>
<organism evidence="2 3">
    <name type="scientific">Cylicostephanus goldi</name>
    <name type="common">Nematode worm</name>
    <dbReference type="NCBI Taxonomy" id="71465"/>
    <lineage>
        <taxon>Eukaryota</taxon>
        <taxon>Metazoa</taxon>
        <taxon>Ecdysozoa</taxon>
        <taxon>Nematoda</taxon>
        <taxon>Chromadorea</taxon>
        <taxon>Rhabditida</taxon>
        <taxon>Rhabditina</taxon>
        <taxon>Rhabditomorpha</taxon>
        <taxon>Strongyloidea</taxon>
        <taxon>Strongylidae</taxon>
        <taxon>Cylicostephanus</taxon>
    </lineage>
</organism>
<sequence length="110" mass="12426">MNLFTKKVVSRQNNIYDSHIIPYEEFSNASRSQLIPPRRKTSTFRLINDLRDTAFKEEDETDLDVDDASANDDAEDAGTEEDEDDDDDDDGVDDGTANALVRPKDRERGG</sequence>
<gene>
    <name evidence="2" type="ORF">CGOC_LOCUS1565</name>
</gene>
<feature type="compositionally biased region" description="Acidic residues" evidence="1">
    <location>
        <begin position="57"/>
        <end position="93"/>
    </location>
</feature>
<dbReference type="Proteomes" id="UP000271889">
    <property type="component" value="Unassembled WGS sequence"/>
</dbReference>
<protein>
    <submittedName>
        <fullName evidence="2">Uncharacterized protein</fullName>
    </submittedName>
</protein>
<proteinExistence type="predicted"/>
<evidence type="ECO:0000313" key="3">
    <source>
        <dbReference type="Proteomes" id="UP000271889"/>
    </source>
</evidence>
<evidence type="ECO:0000256" key="1">
    <source>
        <dbReference type="SAM" id="MobiDB-lite"/>
    </source>
</evidence>
<reference evidence="2 3" key="1">
    <citation type="submission" date="2018-11" db="EMBL/GenBank/DDBJ databases">
        <authorList>
            <consortium name="Pathogen Informatics"/>
        </authorList>
    </citation>
    <scope>NUCLEOTIDE SEQUENCE [LARGE SCALE GENOMIC DNA]</scope>
</reference>
<name>A0A3P6QU96_CYLGO</name>
<accession>A0A3P6QU96</accession>
<dbReference type="AlphaFoldDB" id="A0A3P6QU96"/>
<keyword evidence="3" id="KW-1185">Reference proteome</keyword>